<dbReference type="InterPro" id="IPR004170">
    <property type="entry name" value="WWE_dom"/>
</dbReference>
<dbReference type="OrthoDB" id="24952at2759"/>
<feature type="domain" description="WWE" evidence="5">
    <location>
        <begin position="87"/>
        <end position="175"/>
    </location>
</feature>
<evidence type="ECO:0000259" key="5">
    <source>
        <dbReference type="PROSITE" id="PS50918"/>
    </source>
</evidence>
<dbReference type="PROSITE" id="PS50918">
    <property type="entry name" value="WWE"/>
    <property type="match status" value="4"/>
</dbReference>
<evidence type="ECO:0000313" key="6">
    <source>
        <dbReference type="EMBL" id="KAG7456226.1"/>
    </source>
</evidence>
<dbReference type="EMBL" id="JAFDVH010000023">
    <property type="protein sequence ID" value="KAG7456226.1"/>
    <property type="molecule type" value="Genomic_DNA"/>
</dbReference>
<dbReference type="Pfam" id="PF02825">
    <property type="entry name" value="WWE"/>
    <property type="match status" value="4"/>
</dbReference>
<comment type="similarity">
    <text evidence="4">Belongs to the ARTD/PARP family.</text>
</comment>
<dbReference type="AlphaFoldDB" id="A0A9D3PFP8"/>
<sequence>MFRLFNYGNLVQDSGFAVEEPQSAPVRGQRYQWQLSDRQVWRPIENDHVIETHYCQPGATGITLFTSNFGRIFIDFDKMEVCGAQLDVRRQTFLAHDEKQEFGWYYNDNRRWYEYGSQGSSSSKASVTSSDVEQQYSTTPQGSMQFRVGHMSYSISFTAMTQRNLTTSMSRRVRRRPKFNSILKINSPAVPPLLQNAAPIGGGWKWQFMADEGVWTNYISPDCSVDSDEIERRYQRNPQDQVKFTSSIFSYTLDFTGMFQTNDHTGTKRSVRRIPADGQPTPLSLPRFVFPSLIRPSTAPPTLSLPPPDGCTWEFMADEGVWTEYQTPNSSVGSVEIERAYQLNPQGQIKFTASGFSYTLDFTGMYQVNDIFGTKRAVRRIQMGNPQQNSWSSAGTQHRWQFKDVNGVWKDYVQSDQQGGCNVSGQDIESQFQQNPNGTMRFSTASFIYELDFSAMTQRNLFTETTREVRRL</sequence>
<dbReference type="GO" id="GO:1990404">
    <property type="term" value="F:NAD+-protein mono-ADP-ribosyltransferase activity"/>
    <property type="evidence" value="ECO:0007669"/>
    <property type="project" value="TreeGrafter"/>
</dbReference>
<evidence type="ECO:0000256" key="1">
    <source>
        <dbReference type="ARBA" id="ARBA00004123"/>
    </source>
</evidence>
<gene>
    <name evidence="6" type="ORF">MATL_G00249490</name>
</gene>
<dbReference type="InterPro" id="IPR037197">
    <property type="entry name" value="WWE_dom_sf"/>
</dbReference>
<dbReference type="GO" id="GO:0005634">
    <property type="term" value="C:nucleus"/>
    <property type="evidence" value="ECO:0007669"/>
    <property type="project" value="UniProtKB-SubCell"/>
</dbReference>
<proteinExistence type="inferred from homology"/>
<evidence type="ECO:0000313" key="7">
    <source>
        <dbReference type="Proteomes" id="UP001046870"/>
    </source>
</evidence>
<dbReference type="GO" id="GO:0008270">
    <property type="term" value="F:zinc ion binding"/>
    <property type="evidence" value="ECO:0007669"/>
    <property type="project" value="InterPro"/>
</dbReference>
<keyword evidence="3" id="KW-0539">Nucleus</keyword>
<dbReference type="SMART" id="SM00678">
    <property type="entry name" value="WWE"/>
    <property type="match status" value="4"/>
</dbReference>
<protein>
    <recommendedName>
        <fullName evidence="5">WWE domain-containing protein</fullName>
    </recommendedName>
</protein>
<evidence type="ECO:0000256" key="4">
    <source>
        <dbReference type="ARBA" id="ARBA00024347"/>
    </source>
</evidence>
<comment type="subcellular location">
    <subcellularLocation>
        <location evidence="1">Nucleus</location>
    </subcellularLocation>
</comment>
<reference evidence="6" key="1">
    <citation type="submission" date="2021-01" db="EMBL/GenBank/DDBJ databases">
        <authorList>
            <person name="Zahm M."/>
            <person name="Roques C."/>
            <person name="Cabau C."/>
            <person name="Klopp C."/>
            <person name="Donnadieu C."/>
            <person name="Jouanno E."/>
            <person name="Lampietro C."/>
            <person name="Louis A."/>
            <person name="Herpin A."/>
            <person name="Echchiki A."/>
            <person name="Berthelot C."/>
            <person name="Parey E."/>
            <person name="Roest-Crollius H."/>
            <person name="Braasch I."/>
            <person name="Postlethwait J."/>
            <person name="Bobe J."/>
            <person name="Montfort J."/>
            <person name="Bouchez O."/>
            <person name="Begum T."/>
            <person name="Mejri S."/>
            <person name="Adams A."/>
            <person name="Chen W.-J."/>
            <person name="Guiguen Y."/>
        </authorList>
    </citation>
    <scope>NUCLEOTIDE SEQUENCE</scope>
    <source>
        <strain evidence="6">YG-15Mar2019-1</strain>
        <tissue evidence="6">Brain</tissue>
    </source>
</reference>
<dbReference type="Gene3D" id="3.30.720.50">
    <property type="match status" value="4"/>
</dbReference>
<keyword evidence="7" id="KW-1185">Reference proteome</keyword>
<feature type="domain" description="WWE" evidence="5">
    <location>
        <begin position="386"/>
        <end position="471"/>
    </location>
</feature>
<organism evidence="6 7">
    <name type="scientific">Megalops atlanticus</name>
    <name type="common">Tarpon</name>
    <name type="synonym">Clupea gigantea</name>
    <dbReference type="NCBI Taxonomy" id="7932"/>
    <lineage>
        <taxon>Eukaryota</taxon>
        <taxon>Metazoa</taxon>
        <taxon>Chordata</taxon>
        <taxon>Craniata</taxon>
        <taxon>Vertebrata</taxon>
        <taxon>Euteleostomi</taxon>
        <taxon>Actinopterygii</taxon>
        <taxon>Neopterygii</taxon>
        <taxon>Teleostei</taxon>
        <taxon>Elopiformes</taxon>
        <taxon>Megalopidae</taxon>
        <taxon>Megalops</taxon>
    </lineage>
</organism>
<dbReference type="Proteomes" id="UP001046870">
    <property type="component" value="Chromosome 23"/>
</dbReference>
<dbReference type="PANTHER" id="PTHR45740">
    <property type="entry name" value="POLY [ADP-RIBOSE] POLYMERASE"/>
    <property type="match status" value="1"/>
</dbReference>
<dbReference type="InterPro" id="IPR051712">
    <property type="entry name" value="ARTD-AVP"/>
</dbReference>
<dbReference type="PANTHER" id="PTHR45740:SF14">
    <property type="entry name" value="NOVEL PROTEIN"/>
    <property type="match status" value="1"/>
</dbReference>
<dbReference type="GO" id="GO:0003950">
    <property type="term" value="F:NAD+ poly-ADP-ribosyltransferase activity"/>
    <property type="evidence" value="ECO:0007669"/>
    <property type="project" value="TreeGrafter"/>
</dbReference>
<comment type="pathway">
    <text evidence="2">Protein modification; protein ubiquitination.</text>
</comment>
<evidence type="ECO:0000256" key="2">
    <source>
        <dbReference type="ARBA" id="ARBA00004906"/>
    </source>
</evidence>
<dbReference type="Pfam" id="PF23466">
    <property type="entry name" value="WWE_4"/>
    <property type="match status" value="1"/>
</dbReference>
<feature type="domain" description="WWE" evidence="5">
    <location>
        <begin position="298"/>
        <end position="380"/>
    </location>
</feature>
<comment type="caution">
    <text evidence="6">The sequence shown here is derived from an EMBL/GenBank/DDBJ whole genome shotgun (WGS) entry which is preliminary data.</text>
</comment>
<dbReference type="InterPro" id="IPR018123">
    <property type="entry name" value="WWE-dom_subgr"/>
</dbReference>
<evidence type="ECO:0000256" key="3">
    <source>
        <dbReference type="ARBA" id="ARBA00023242"/>
    </source>
</evidence>
<dbReference type="SUPFAM" id="SSF117839">
    <property type="entry name" value="WWE domain"/>
    <property type="match status" value="4"/>
</dbReference>
<name>A0A9D3PFP8_MEGAT</name>
<accession>A0A9D3PFP8</accession>
<feature type="domain" description="WWE" evidence="5">
    <location>
        <begin position="192"/>
        <end position="273"/>
    </location>
</feature>